<dbReference type="GO" id="GO:0005634">
    <property type="term" value="C:nucleus"/>
    <property type="evidence" value="ECO:0007669"/>
    <property type="project" value="UniProtKB-SubCell"/>
</dbReference>
<feature type="compositionally biased region" description="Polar residues" evidence="7">
    <location>
        <begin position="604"/>
        <end position="614"/>
    </location>
</feature>
<dbReference type="InterPro" id="IPR035979">
    <property type="entry name" value="RBD_domain_sf"/>
</dbReference>
<name>A0A9Q0GND4_9MAGN</name>
<feature type="compositionally biased region" description="Basic and acidic residues" evidence="7">
    <location>
        <begin position="746"/>
        <end position="779"/>
    </location>
</feature>
<accession>A0A9Q0GND4</accession>
<keyword evidence="5" id="KW-0539">Nucleus</keyword>
<comment type="subcellular location">
    <subcellularLocation>
        <location evidence="1">Nucleus</location>
    </subcellularLocation>
</comment>
<feature type="compositionally biased region" description="Basic and acidic residues" evidence="7">
    <location>
        <begin position="801"/>
        <end position="826"/>
    </location>
</feature>
<gene>
    <name evidence="9" type="ORF">NE237_027427</name>
</gene>
<evidence type="ECO:0000256" key="4">
    <source>
        <dbReference type="ARBA" id="ARBA00023187"/>
    </source>
</evidence>
<dbReference type="InterPro" id="IPR011990">
    <property type="entry name" value="TPR-like_helical_dom_sf"/>
</dbReference>
<evidence type="ECO:0000256" key="7">
    <source>
        <dbReference type="SAM" id="MobiDB-lite"/>
    </source>
</evidence>
<evidence type="ECO:0000313" key="10">
    <source>
        <dbReference type="Proteomes" id="UP001141806"/>
    </source>
</evidence>
<organism evidence="9 10">
    <name type="scientific">Protea cynaroides</name>
    <dbReference type="NCBI Taxonomy" id="273540"/>
    <lineage>
        <taxon>Eukaryota</taxon>
        <taxon>Viridiplantae</taxon>
        <taxon>Streptophyta</taxon>
        <taxon>Embryophyta</taxon>
        <taxon>Tracheophyta</taxon>
        <taxon>Spermatophyta</taxon>
        <taxon>Magnoliopsida</taxon>
        <taxon>Proteales</taxon>
        <taxon>Proteaceae</taxon>
        <taxon>Protea</taxon>
    </lineage>
</organism>
<dbReference type="InterPro" id="IPR000504">
    <property type="entry name" value="RRM_dom"/>
</dbReference>
<keyword evidence="6" id="KW-0694">RNA-binding</keyword>
<reference evidence="9" key="1">
    <citation type="journal article" date="2023" name="Plant J.">
        <title>The genome of the king protea, Protea cynaroides.</title>
        <authorList>
            <person name="Chang J."/>
            <person name="Duong T.A."/>
            <person name="Schoeman C."/>
            <person name="Ma X."/>
            <person name="Roodt D."/>
            <person name="Barker N."/>
            <person name="Li Z."/>
            <person name="Van de Peer Y."/>
            <person name="Mizrachi E."/>
        </authorList>
    </citation>
    <scope>NUCLEOTIDE SEQUENCE</scope>
    <source>
        <tissue evidence="9">Young leaves</tissue>
    </source>
</reference>
<dbReference type="PANTHER" id="PTHR17204:SF25">
    <property type="entry name" value="RRM DOMAIN-CONTAINING PROTEIN"/>
    <property type="match status" value="1"/>
</dbReference>
<proteinExistence type="predicted"/>
<dbReference type="PANTHER" id="PTHR17204">
    <property type="entry name" value="PRE-MRNA PROCESSING PROTEIN PRP39-RELATED"/>
    <property type="match status" value="1"/>
</dbReference>
<dbReference type="GO" id="GO:0008380">
    <property type="term" value="P:RNA splicing"/>
    <property type="evidence" value="ECO:0007669"/>
    <property type="project" value="UniProtKB-KW"/>
</dbReference>
<evidence type="ECO:0000259" key="8">
    <source>
        <dbReference type="PROSITE" id="PS50102"/>
    </source>
</evidence>
<feature type="domain" description="RRM" evidence="8">
    <location>
        <begin position="651"/>
        <end position="728"/>
    </location>
</feature>
<evidence type="ECO:0000256" key="3">
    <source>
        <dbReference type="ARBA" id="ARBA00022737"/>
    </source>
</evidence>
<dbReference type="OrthoDB" id="360390at2759"/>
<dbReference type="Gene3D" id="3.30.70.330">
    <property type="match status" value="1"/>
</dbReference>
<dbReference type="InterPro" id="IPR012677">
    <property type="entry name" value="Nucleotide-bd_a/b_plait_sf"/>
</dbReference>
<sequence>MAETSVTEVETIEKTNNGMEAESGKENPSSSSSDSDDDFEDSRVEALEKELAENPSSYEAHVQYIKSLRRLGHIEKLREARESMNALFPLSPAMWQEWVKDEASLSTGHETFVAVEKLYERGVHEYLSVPLWCDYITFVQEHDPSIHECLPAGILKMRNLFERALTAAGLHVVEGNKIWEAYRKFEQDIFHTIDSGDKGEKEKQVHRIRSIFHRQLSLPLADLRSTLFAYKAWEVELGTVPEVDSGELDGIPFNVVSAYQKAMEMYNARVHHEEKISKQYASDIDKLQHYMTYLKFEQSCGDPARIQILYERAVTDFPISSDLWLDYTRFLDHALKVPSVARDVYSRATKNCSWIGELWSRYLLSLERVHASENELSAVFQQSLLCTFSSIEEYLDLYLTRIDGLRRRMSLPGLPDDALDYALIRDTFQHAADYLCQNLKTEGVLLHNLHLCAYWARLEIKLGNDPVAARGVWESLLKTSGSMIEAWQGYIGMEIEMDHINEARSIYKRCYSKRFNGTGSEDICHSWLRFEREFGTLGDFDHALRKVTPRLEELKLFKSQQHSTNLAAPATQKESTPPKNVSQKRKPSARLTDEQTPLKRQKGVFQNDSTQKSGTNKERLNEVKANKPENSDEQQIDDSGAGKTKLYTDECTVFISNLGSEANERHLRDFFSDIGGVTAIRILKDKFTGKSRGLAYVDFSDNAHLTAAVSKNKQKLLGRKLSIAQSDPKGSQKRATFGASTAPGHGRREGHEEPMEASKESIEPHKSSSLSRRHEDRIQLKGKNTFAVPRTLVTPLGWSKNEQKSEGDEKPKSNNEFREMLLKSDK</sequence>
<dbReference type="AlphaFoldDB" id="A0A9Q0GND4"/>
<dbReference type="GO" id="GO:0006397">
    <property type="term" value="P:mRNA processing"/>
    <property type="evidence" value="ECO:0007669"/>
    <property type="project" value="UniProtKB-KW"/>
</dbReference>
<feature type="compositionally biased region" description="Basic and acidic residues" evidence="7">
    <location>
        <begin position="615"/>
        <end position="630"/>
    </location>
</feature>
<dbReference type="SUPFAM" id="SSF54928">
    <property type="entry name" value="RNA-binding domain, RBD"/>
    <property type="match status" value="1"/>
</dbReference>
<dbReference type="Pfam" id="PF00076">
    <property type="entry name" value="RRM_1"/>
    <property type="match status" value="1"/>
</dbReference>
<keyword evidence="4" id="KW-0508">mRNA splicing</keyword>
<keyword evidence="3" id="KW-0677">Repeat</keyword>
<comment type="caution">
    <text evidence="9">The sequence shown here is derived from an EMBL/GenBank/DDBJ whole genome shotgun (WGS) entry which is preliminary data.</text>
</comment>
<dbReference type="Gene3D" id="1.25.40.10">
    <property type="entry name" value="Tetratricopeptide repeat domain"/>
    <property type="match status" value="2"/>
</dbReference>
<dbReference type="SUPFAM" id="SSF48452">
    <property type="entry name" value="TPR-like"/>
    <property type="match status" value="1"/>
</dbReference>
<dbReference type="InterPro" id="IPR003107">
    <property type="entry name" value="HAT"/>
</dbReference>
<dbReference type="GO" id="GO:0003723">
    <property type="term" value="F:RNA binding"/>
    <property type="evidence" value="ECO:0007669"/>
    <property type="project" value="UniProtKB-UniRule"/>
</dbReference>
<keyword evidence="2" id="KW-0507">mRNA processing</keyword>
<feature type="compositionally biased region" description="Polar residues" evidence="7">
    <location>
        <begin position="1"/>
        <end position="18"/>
    </location>
</feature>
<dbReference type="SMART" id="SM00386">
    <property type="entry name" value="HAT"/>
    <property type="match status" value="7"/>
</dbReference>
<dbReference type="EMBL" id="JAMYWD010000012">
    <property type="protein sequence ID" value="KAJ4950595.1"/>
    <property type="molecule type" value="Genomic_DNA"/>
</dbReference>
<dbReference type="InterPro" id="IPR008847">
    <property type="entry name" value="Suf"/>
</dbReference>
<feature type="compositionally biased region" description="Polar residues" evidence="7">
    <location>
        <begin position="558"/>
        <end position="581"/>
    </location>
</feature>
<evidence type="ECO:0000256" key="2">
    <source>
        <dbReference type="ARBA" id="ARBA00022664"/>
    </source>
</evidence>
<feature type="region of interest" description="Disordered" evidence="7">
    <location>
        <begin position="558"/>
        <end position="642"/>
    </location>
</feature>
<evidence type="ECO:0000256" key="6">
    <source>
        <dbReference type="PROSITE-ProRule" id="PRU00176"/>
    </source>
</evidence>
<evidence type="ECO:0000256" key="1">
    <source>
        <dbReference type="ARBA" id="ARBA00004123"/>
    </source>
</evidence>
<evidence type="ECO:0000256" key="5">
    <source>
        <dbReference type="ARBA" id="ARBA00023242"/>
    </source>
</evidence>
<keyword evidence="10" id="KW-1185">Reference proteome</keyword>
<evidence type="ECO:0000313" key="9">
    <source>
        <dbReference type="EMBL" id="KAJ4950595.1"/>
    </source>
</evidence>
<feature type="region of interest" description="Disordered" evidence="7">
    <location>
        <begin position="723"/>
        <end position="826"/>
    </location>
</feature>
<dbReference type="Proteomes" id="UP001141806">
    <property type="component" value="Unassembled WGS sequence"/>
</dbReference>
<dbReference type="PROSITE" id="PS50102">
    <property type="entry name" value="RRM"/>
    <property type="match status" value="1"/>
</dbReference>
<dbReference type="SMART" id="SM00360">
    <property type="entry name" value="RRM"/>
    <property type="match status" value="1"/>
</dbReference>
<feature type="region of interest" description="Disordered" evidence="7">
    <location>
        <begin position="1"/>
        <end position="43"/>
    </location>
</feature>
<dbReference type="Pfam" id="PF05843">
    <property type="entry name" value="Suf"/>
    <property type="match status" value="1"/>
</dbReference>
<protein>
    <recommendedName>
        <fullName evidence="8">RRM domain-containing protein</fullName>
    </recommendedName>
</protein>